<comment type="caution">
    <text evidence="8">The sequence shown here is derived from an EMBL/GenBank/DDBJ whole genome shotgun (WGS) entry which is preliminary data.</text>
</comment>
<evidence type="ECO:0000256" key="7">
    <source>
        <dbReference type="SAM" id="Phobius"/>
    </source>
</evidence>
<evidence type="ECO:0000256" key="3">
    <source>
        <dbReference type="ARBA" id="ARBA00022692"/>
    </source>
</evidence>
<reference evidence="8 9" key="1">
    <citation type="journal article" date="2019" name="Sci. Rep.">
        <title>Comparative genomics of chytrid fungi reveal insights into the obligate biotrophic and pathogenic lifestyle of Synchytrium endobioticum.</title>
        <authorList>
            <person name="van de Vossenberg B.T.L.H."/>
            <person name="Warris S."/>
            <person name="Nguyen H.D.T."/>
            <person name="van Gent-Pelzer M.P.E."/>
            <person name="Joly D.L."/>
            <person name="van de Geest H.C."/>
            <person name="Bonants P.J.M."/>
            <person name="Smith D.S."/>
            <person name="Levesque C.A."/>
            <person name="van der Lee T.A.J."/>
        </authorList>
    </citation>
    <scope>NUCLEOTIDE SEQUENCE [LARGE SCALE GENOMIC DNA]</scope>
    <source>
        <strain evidence="8 9">CBS 809.83</strain>
    </source>
</reference>
<dbReference type="GO" id="GO:0005783">
    <property type="term" value="C:endoplasmic reticulum"/>
    <property type="evidence" value="ECO:0007669"/>
    <property type="project" value="GOC"/>
</dbReference>
<dbReference type="PANTHER" id="PTHR10743">
    <property type="entry name" value="PROTEIN RER1"/>
    <property type="match status" value="1"/>
</dbReference>
<dbReference type="GO" id="GO:0000139">
    <property type="term" value="C:Golgi membrane"/>
    <property type="evidence" value="ECO:0007669"/>
    <property type="project" value="TreeGrafter"/>
</dbReference>
<comment type="function">
    <text evidence="6">Involved in the retrieval of endoplasmic reticulum membrane proteins from the early Golgi compartment.</text>
</comment>
<dbReference type="GO" id="GO:0006621">
    <property type="term" value="P:protein retention in ER lumen"/>
    <property type="evidence" value="ECO:0007669"/>
    <property type="project" value="TreeGrafter"/>
</dbReference>
<accession>A0A507E5M5</accession>
<dbReference type="AlphaFoldDB" id="A0A507E5M5"/>
<evidence type="ECO:0000313" key="8">
    <source>
        <dbReference type="EMBL" id="TPX59156.1"/>
    </source>
</evidence>
<proteinExistence type="inferred from homology"/>
<keyword evidence="4 7" id="KW-1133">Transmembrane helix</keyword>
<dbReference type="Pfam" id="PF03248">
    <property type="entry name" value="Rer1"/>
    <property type="match status" value="1"/>
</dbReference>
<keyword evidence="3 7" id="KW-0812">Transmembrane</keyword>
<gene>
    <name evidence="8" type="ORF">PhCBS80983_g02659</name>
</gene>
<evidence type="ECO:0000256" key="2">
    <source>
        <dbReference type="ARBA" id="ARBA00006070"/>
    </source>
</evidence>
<organism evidence="8 9">
    <name type="scientific">Powellomyces hirtus</name>
    <dbReference type="NCBI Taxonomy" id="109895"/>
    <lineage>
        <taxon>Eukaryota</taxon>
        <taxon>Fungi</taxon>
        <taxon>Fungi incertae sedis</taxon>
        <taxon>Chytridiomycota</taxon>
        <taxon>Chytridiomycota incertae sedis</taxon>
        <taxon>Chytridiomycetes</taxon>
        <taxon>Spizellomycetales</taxon>
        <taxon>Powellomycetaceae</taxon>
        <taxon>Powellomyces</taxon>
    </lineage>
</organism>
<dbReference type="InterPro" id="IPR004932">
    <property type="entry name" value="Rer1"/>
</dbReference>
<comment type="similarity">
    <text evidence="2 6">Belongs to the RER1 family.</text>
</comment>
<feature type="transmembrane region" description="Helical" evidence="7">
    <location>
        <begin position="62"/>
        <end position="80"/>
    </location>
</feature>
<evidence type="ECO:0000313" key="9">
    <source>
        <dbReference type="Proteomes" id="UP000318582"/>
    </source>
</evidence>
<evidence type="ECO:0000256" key="1">
    <source>
        <dbReference type="ARBA" id="ARBA00004141"/>
    </source>
</evidence>
<feature type="transmembrane region" description="Helical" evidence="7">
    <location>
        <begin position="40"/>
        <end position="56"/>
    </location>
</feature>
<keyword evidence="5 6" id="KW-0472">Membrane</keyword>
<dbReference type="STRING" id="109895.A0A507E5M5"/>
<dbReference type="Proteomes" id="UP000318582">
    <property type="component" value="Unassembled WGS sequence"/>
</dbReference>
<evidence type="ECO:0000256" key="4">
    <source>
        <dbReference type="ARBA" id="ARBA00022989"/>
    </source>
</evidence>
<protein>
    <recommendedName>
        <fullName evidence="6">Protein RER1</fullName>
    </recommendedName>
</protein>
<name>A0A507E5M5_9FUNG</name>
<sequence>MNVDNGQMPPPTGLPVQATLLQRKLQALLDSTTPYPAPRWGFTAFMLVLYCIRVFFAQGWYIVTYALGIYLLNLFLAFLTPKFDPATEDSLDNAGPEEDGPGLPTKGNDEFRPFIRRLPEFKFWMSATRSIFLALFCSLFRFFDVPVFWPILLMYFLILFTMTMRRQIRHMIKFKYVPWNFGKKKYSGGKSDSK</sequence>
<dbReference type="PIRSF" id="PIRSF016013">
    <property type="entry name" value="AtER_Rer1p"/>
    <property type="match status" value="1"/>
</dbReference>
<keyword evidence="9" id="KW-1185">Reference proteome</keyword>
<feature type="transmembrane region" description="Helical" evidence="7">
    <location>
        <begin position="147"/>
        <end position="164"/>
    </location>
</feature>
<dbReference type="EMBL" id="QEAQ01000028">
    <property type="protein sequence ID" value="TPX59156.1"/>
    <property type="molecule type" value="Genomic_DNA"/>
</dbReference>
<evidence type="ECO:0000256" key="5">
    <source>
        <dbReference type="ARBA" id="ARBA00023136"/>
    </source>
</evidence>
<evidence type="ECO:0000256" key="6">
    <source>
        <dbReference type="PIRNR" id="PIRNR016013"/>
    </source>
</evidence>
<dbReference type="GO" id="GO:0006890">
    <property type="term" value="P:retrograde vesicle-mediated transport, Golgi to endoplasmic reticulum"/>
    <property type="evidence" value="ECO:0007669"/>
    <property type="project" value="TreeGrafter"/>
</dbReference>
<comment type="subcellular location">
    <subcellularLocation>
        <location evidence="1">Membrane</location>
        <topology evidence="1">Multi-pass membrane protein</topology>
    </subcellularLocation>
</comment>
<dbReference type="PANTHER" id="PTHR10743:SF0">
    <property type="entry name" value="PROTEIN RER1"/>
    <property type="match status" value="1"/>
</dbReference>